<dbReference type="PROSITE" id="PS00059">
    <property type="entry name" value="ADH_ZINC"/>
    <property type="match status" value="1"/>
</dbReference>
<keyword evidence="3 8" id="KW-0863">Zinc-finger</keyword>
<dbReference type="PROSITE" id="PS50157">
    <property type="entry name" value="ZINC_FINGER_C2H2_2"/>
    <property type="match status" value="2"/>
</dbReference>
<dbReference type="InterPro" id="IPR036236">
    <property type="entry name" value="Znf_C2H2_sf"/>
</dbReference>
<dbReference type="SUPFAM" id="SSF57667">
    <property type="entry name" value="beta-beta-alpha zinc fingers"/>
    <property type="match status" value="2"/>
</dbReference>
<keyword evidence="5" id="KW-0805">Transcription regulation</keyword>
<sequence length="420" mass="45567">MVSVRKLKQKEASHTNGFESGHEGDGEADIVGEEASSSKTPLKNGEESHSKRPFTRSQSGRPIKRRVRDDNALDPQSQSTSPAKRPKVARKRSVRKAQLKEDSKEVESEDADDLMYPGEESRIAEKSEEATQSPPPIEPSESSASTSEPSSAQDPLPMRYGTNRIMRATLPTPVPNLTKKSRGRRVPTKTGPEVSTAAAGEATDDKRSYVCSVEGCGKCFHRGEHLKRHIRSIHTHEKPFKCTFTNCEKYFNRHDNLLQHIKVHKQHVVAKGSGDEEGPDDGNRDSPRVASAAAAASNKLTPASNPLMSLAAAAVRPIRAAPTVTNLSDSGYTSGSVSTLANSSSLLFPSLKQTYTQMSFSSSIATTPYQSSVDSSAFSTTTNMAVSSLRSTEMTEGTPKRAEQQQKAQFPSLVRPVVAE</sequence>
<evidence type="ECO:0000256" key="3">
    <source>
        <dbReference type="ARBA" id="ARBA00022771"/>
    </source>
</evidence>
<evidence type="ECO:0000256" key="7">
    <source>
        <dbReference type="ARBA" id="ARBA00023242"/>
    </source>
</evidence>
<comment type="subcellular location">
    <subcellularLocation>
        <location evidence="1">Nucleus</location>
    </subcellularLocation>
</comment>
<feature type="region of interest" description="Disordered" evidence="9">
    <location>
        <begin position="1"/>
        <end position="158"/>
    </location>
</feature>
<evidence type="ECO:0000256" key="9">
    <source>
        <dbReference type="SAM" id="MobiDB-lite"/>
    </source>
</evidence>
<keyword evidence="4" id="KW-0862">Zinc</keyword>
<keyword evidence="6" id="KW-0804">Transcription</keyword>
<proteinExistence type="predicted"/>
<feature type="compositionally biased region" description="Basic and acidic residues" evidence="9">
    <location>
        <begin position="119"/>
        <end position="129"/>
    </location>
</feature>
<dbReference type="PANTHER" id="PTHR46179">
    <property type="entry name" value="ZINC FINGER PROTEIN"/>
    <property type="match status" value="1"/>
</dbReference>
<organism evidence="11 12">
    <name type="scientific">Marasmius crinis-equi</name>
    <dbReference type="NCBI Taxonomy" id="585013"/>
    <lineage>
        <taxon>Eukaryota</taxon>
        <taxon>Fungi</taxon>
        <taxon>Dikarya</taxon>
        <taxon>Basidiomycota</taxon>
        <taxon>Agaricomycotina</taxon>
        <taxon>Agaricomycetes</taxon>
        <taxon>Agaricomycetidae</taxon>
        <taxon>Agaricales</taxon>
        <taxon>Marasmiineae</taxon>
        <taxon>Marasmiaceae</taxon>
        <taxon>Marasmius</taxon>
    </lineage>
</organism>
<dbReference type="Gene3D" id="3.30.160.60">
    <property type="entry name" value="Classic Zinc Finger"/>
    <property type="match status" value="2"/>
</dbReference>
<feature type="domain" description="C2H2-type" evidence="10">
    <location>
        <begin position="209"/>
        <end position="239"/>
    </location>
</feature>
<dbReference type="EMBL" id="JBAHYK010000274">
    <property type="protein sequence ID" value="KAL0575785.1"/>
    <property type="molecule type" value="Genomic_DNA"/>
</dbReference>
<dbReference type="Proteomes" id="UP001465976">
    <property type="component" value="Unassembled WGS sequence"/>
</dbReference>
<evidence type="ECO:0000256" key="5">
    <source>
        <dbReference type="ARBA" id="ARBA00023015"/>
    </source>
</evidence>
<dbReference type="Pfam" id="PF00096">
    <property type="entry name" value="zf-C2H2"/>
    <property type="match status" value="2"/>
</dbReference>
<feature type="compositionally biased region" description="Low complexity" evidence="9">
    <location>
        <begin position="139"/>
        <end position="151"/>
    </location>
</feature>
<feature type="region of interest" description="Disordered" evidence="9">
    <location>
        <begin position="389"/>
        <end position="420"/>
    </location>
</feature>
<evidence type="ECO:0000256" key="4">
    <source>
        <dbReference type="ARBA" id="ARBA00022833"/>
    </source>
</evidence>
<evidence type="ECO:0000313" key="12">
    <source>
        <dbReference type="Proteomes" id="UP001465976"/>
    </source>
</evidence>
<feature type="domain" description="C2H2-type" evidence="10">
    <location>
        <begin position="240"/>
        <end position="264"/>
    </location>
</feature>
<reference evidence="11 12" key="1">
    <citation type="submission" date="2024-02" db="EMBL/GenBank/DDBJ databases">
        <title>A draft genome for the cacao thread blight pathogen Marasmius crinis-equi.</title>
        <authorList>
            <person name="Cohen S.P."/>
            <person name="Baruah I.K."/>
            <person name="Amoako-Attah I."/>
            <person name="Bukari Y."/>
            <person name="Meinhardt L.W."/>
            <person name="Bailey B.A."/>
        </authorList>
    </citation>
    <scope>NUCLEOTIDE SEQUENCE [LARGE SCALE GENOMIC DNA]</scope>
    <source>
        <strain evidence="11 12">GH-76</strain>
    </source>
</reference>
<evidence type="ECO:0000256" key="2">
    <source>
        <dbReference type="ARBA" id="ARBA00022723"/>
    </source>
</evidence>
<evidence type="ECO:0000256" key="1">
    <source>
        <dbReference type="ARBA" id="ARBA00004123"/>
    </source>
</evidence>
<evidence type="ECO:0000259" key="10">
    <source>
        <dbReference type="PROSITE" id="PS50157"/>
    </source>
</evidence>
<name>A0ABR3FL34_9AGAR</name>
<dbReference type="PANTHER" id="PTHR46179:SF13">
    <property type="entry name" value="C2H2-TYPE DOMAIN-CONTAINING PROTEIN"/>
    <property type="match status" value="1"/>
</dbReference>
<gene>
    <name evidence="11" type="ORF">V5O48_006182</name>
</gene>
<evidence type="ECO:0000256" key="8">
    <source>
        <dbReference type="PROSITE-ProRule" id="PRU00042"/>
    </source>
</evidence>
<feature type="region of interest" description="Disordered" evidence="9">
    <location>
        <begin position="172"/>
        <end position="201"/>
    </location>
</feature>
<comment type="caution">
    <text evidence="11">The sequence shown here is derived from an EMBL/GenBank/DDBJ whole genome shotgun (WGS) entry which is preliminary data.</text>
</comment>
<feature type="compositionally biased region" description="Basic residues" evidence="9">
    <location>
        <begin position="84"/>
        <end position="97"/>
    </location>
</feature>
<dbReference type="PROSITE" id="PS00028">
    <property type="entry name" value="ZINC_FINGER_C2H2_1"/>
    <property type="match status" value="2"/>
</dbReference>
<evidence type="ECO:0000256" key="6">
    <source>
        <dbReference type="ARBA" id="ARBA00023163"/>
    </source>
</evidence>
<keyword evidence="7" id="KW-0539">Nucleus</keyword>
<protein>
    <recommendedName>
        <fullName evidence="10">C2H2-type domain-containing protein</fullName>
    </recommendedName>
</protein>
<dbReference type="SMART" id="SM00355">
    <property type="entry name" value="ZnF_C2H2"/>
    <property type="match status" value="2"/>
</dbReference>
<evidence type="ECO:0000313" key="11">
    <source>
        <dbReference type="EMBL" id="KAL0575785.1"/>
    </source>
</evidence>
<dbReference type="InterPro" id="IPR002328">
    <property type="entry name" value="ADH_Zn_CS"/>
</dbReference>
<dbReference type="InterPro" id="IPR013087">
    <property type="entry name" value="Znf_C2H2_type"/>
</dbReference>
<dbReference type="InterPro" id="IPR051061">
    <property type="entry name" value="Zinc_finger_trans_reg"/>
</dbReference>
<keyword evidence="2" id="KW-0479">Metal-binding</keyword>
<feature type="region of interest" description="Disordered" evidence="9">
    <location>
        <begin position="271"/>
        <end position="297"/>
    </location>
</feature>
<accession>A0ABR3FL34</accession>
<keyword evidence="12" id="KW-1185">Reference proteome</keyword>